<accession>A0A0V0H7X0</accession>
<protein>
    <submittedName>
        <fullName evidence="1">Putative ovule protein</fullName>
    </submittedName>
</protein>
<proteinExistence type="predicted"/>
<evidence type="ECO:0000313" key="1">
    <source>
        <dbReference type="EMBL" id="JAP15654.1"/>
    </source>
</evidence>
<organism evidence="1">
    <name type="scientific">Solanum chacoense</name>
    <name type="common">Chaco potato</name>
    <dbReference type="NCBI Taxonomy" id="4108"/>
    <lineage>
        <taxon>Eukaryota</taxon>
        <taxon>Viridiplantae</taxon>
        <taxon>Streptophyta</taxon>
        <taxon>Embryophyta</taxon>
        <taxon>Tracheophyta</taxon>
        <taxon>Spermatophyta</taxon>
        <taxon>Magnoliopsida</taxon>
        <taxon>eudicotyledons</taxon>
        <taxon>Gunneridae</taxon>
        <taxon>Pentapetalae</taxon>
        <taxon>asterids</taxon>
        <taxon>lamiids</taxon>
        <taxon>Solanales</taxon>
        <taxon>Solanaceae</taxon>
        <taxon>Solanoideae</taxon>
        <taxon>Solaneae</taxon>
        <taxon>Solanum</taxon>
    </lineage>
</organism>
<reference evidence="1" key="1">
    <citation type="submission" date="2015-12" db="EMBL/GenBank/DDBJ databases">
        <title>Gene expression during late stages of embryo sac development: a critical building block for successful pollen-pistil interactions.</title>
        <authorList>
            <person name="Liu Y."/>
            <person name="Joly V."/>
            <person name="Sabar M."/>
            <person name="Matton D.P."/>
        </authorList>
    </citation>
    <scope>NUCLEOTIDE SEQUENCE</scope>
</reference>
<dbReference type="EMBL" id="GEDG01024857">
    <property type="protein sequence ID" value="JAP15654.1"/>
    <property type="molecule type" value="Transcribed_RNA"/>
</dbReference>
<name>A0A0V0H7X0_SOLCH</name>
<sequence>MQLELISSLEQTPLPIQIFSKNMVLSHVVSPVVLHTGHKFFCMSHCLMQSVWKSCPHSSVPRPSPLLYSSRHMQHGSASSGCSFFMLIKLRCFKRLEIVSSLSPVQTSPMRSPSANNSSYDILSTSRRISLWRSRISGIPKKTD</sequence>
<dbReference type="AlphaFoldDB" id="A0A0V0H7X0"/>